<evidence type="ECO:0000313" key="1">
    <source>
        <dbReference type="EMBL" id="MDR6805476.1"/>
    </source>
</evidence>
<protein>
    <submittedName>
        <fullName evidence="1">Heme-degrading monooxygenase HmoA</fullName>
    </submittedName>
</protein>
<dbReference type="RefSeq" id="WP_309983338.1">
    <property type="nucleotide sequence ID" value="NZ_JAVDTI010000002.1"/>
</dbReference>
<gene>
    <name evidence="1" type="ORF">J2W84_002522</name>
</gene>
<keyword evidence="2" id="KW-1185">Reference proteome</keyword>
<dbReference type="InterPro" id="IPR011008">
    <property type="entry name" value="Dimeric_a/b-barrel"/>
</dbReference>
<comment type="caution">
    <text evidence="1">The sequence shown here is derived from an EMBL/GenBank/DDBJ whole genome shotgun (WGS) entry which is preliminary data.</text>
</comment>
<dbReference type="EMBL" id="JAVDTI010000002">
    <property type="protein sequence ID" value="MDR6805476.1"/>
    <property type="molecule type" value="Genomic_DNA"/>
</dbReference>
<proteinExistence type="predicted"/>
<accession>A0ABU1QWF0</accession>
<name>A0ABU1QWF0_9BACT</name>
<dbReference type="Gene3D" id="3.30.70.100">
    <property type="match status" value="1"/>
</dbReference>
<dbReference type="GO" id="GO:0004497">
    <property type="term" value="F:monooxygenase activity"/>
    <property type="evidence" value="ECO:0007669"/>
    <property type="project" value="UniProtKB-KW"/>
</dbReference>
<dbReference type="SUPFAM" id="SSF54909">
    <property type="entry name" value="Dimeric alpha+beta barrel"/>
    <property type="match status" value="1"/>
</dbReference>
<keyword evidence="1" id="KW-0560">Oxidoreductase</keyword>
<organism evidence="1 2">
    <name type="scientific">Dyadobacter fermentans</name>
    <dbReference type="NCBI Taxonomy" id="94254"/>
    <lineage>
        <taxon>Bacteria</taxon>
        <taxon>Pseudomonadati</taxon>
        <taxon>Bacteroidota</taxon>
        <taxon>Cytophagia</taxon>
        <taxon>Cytophagales</taxon>
        <taxon>Spirosomataceae</taxon>
        <taxon>Dyadobacter</taxon>
    </lineage>
</organism>
<keyword evidence="1" id="KW-0503">Monooxygenase</keyword>
<evidence type="ECO:0000313" key="2">
    <source>
        <dbReference type="Proteomes" id="UP001264980"/>
    </source>
</evidence>
<sequence>MIFYKNGRQLLWNFVSIKNHQKKLFTFNSKIMEAQQNTEVAFISKYLIPAASKATFLERQQIAATFISTLDGLISSHAYERMTETGDTEYITIATWVSEEAVSHAREAVNAENQRTGFNRAEMLQKLNIKMEPGLFREDLA</sequence>
<reference evidence="1 2" key="1">
    <citation type="submission" date="2023-07" db="EMBL/GenBank/DDBJ databases">
        <title>Sorghum-associated microbial communities from plants grown in Nebraska, USA.</title>
        <authorList>
            <person name="Schachtman D."/>
        </authorList>
    </citation>
    <scope>NUCLEOTIDE SEQUENCE [LARGE SCALE GENOMIC DNA]</scope>
    <source>
        <strain evidence="1 2">BE57</strain>
    </source>
</reference>
<dbReference type="Proteomes" id="UP001264980">
    <property type="component" value="Unassembled WGS sequence"/>
</dbReference>